<dbReference type="Gene3D" id="3.40.190.10">
    <property type="entry name" value="Periplasmic binding protein-like II"/>
    <property type="match status" value="2"/>
</dbReference>
<evidence type="ECO:0000256" key="6">
    <source>
        <dbReference type="ARBA" id="ARBA00022519"/>
    </source>
</evidence>
<keyword evidence="8 10" id="KW-0472">Membrane</keyword>
<evidence type="ECO:0000313" key="11">
    <source>
        <dbReference type="EMBL" id="KUG51273.1"/>
    </source>
</evidence>
<evidence type="ECO:0000256" key="3">
    <source>
        <dbReference type="ARBA" id="ARBA00010742"/>
    </source>
</evidence>
<comment type="caution">
    <text evidence="11">The sequence shown here is derived from an EMBL/GenBank/DDBJ whole genome shotgun (WGS) entry which is preliminary data.</text>
</comment>
<evidence type="ECO:0000256" key="5">
    <source>
        <dbReference type="ARBA" id="ARBA00022475"/>
    </source>
</evidence>
<dbReference type="OrthoDB" id="506341at2"/>
<proteinExistence type="inferred from homology"/>
<evidence type="ECO:0000256" key="10">
    <source>
        <dbReference type="SAM" id="Phobius"/>
    </source>
</evidence>
<evidence type="ECO:0000256" key="4">
    <source>
        <dbReference type="ARBA" id="ARBA00022448"/>
    </source>
</evidence>
<sequence length="381" mass="39551">MGRQQPLDLTTVTAGRGGRPAAARRPGWPLVLTALALLTALTAAATWLRADGTFAAWEQAAVETSDAGALRLGYFGNLTHGPALVGVEEGLFARELGGTELSPQVFGSGPTAVEAMNAGTLDAAFVGPSPAINSYAQSGGESLTIVAGAASGGAQFVVTGDVAGADDLAGSTLATPEFGGTQDVALRTWLAGQGYEVDGDGERSVAITPMPNGQALQMLRQGQIDGGWLPQPWATRAVQEEGARVLVDERELWADGRFPTTVLVVRRDYLERHPQTVERLVRGLQRSVDWLEAREDDPVEVAGTLNAGLVRAGTEALPQATLIDALDALEWTVDPLPAAYPALLADGVAAGTTQDASLEGLVDERFLARVRPSAAAGEGAP</sequence>
<dbReference type="SUPFAM" id="SSF53850">
    <property type="entry name" value="Periplasmic binding protein-like II"/>
    <property type="match status" value="1"/>
</dbReference>
<dbReference type="EMBL" id="LQBK01000042">
    <property type="protein sequence ID" value="KUG51273.1"/>
    <property type="molecule type" value="Genomic_DNA"/>
</dbReference>
<evidence type="ECO:0000256" key="9">
    <source>
        <dbReference type="SAM" id="MobiDB-lite"/>
    </source>
</evidence>
<comment type="similarity">
    <text evidence="3">Belongs to the bacterial solute-binding protein SsuA/TauA family.</text>
</comment>
<name>A0A0W8I0W8_KOCRO</name>
<dbReference type="InterPro" id="IPR044527">
    <property type="entry name" value="NrtA/CpmA_ABC-bd_dom"/>
</dbReference>
<dbReference type="PANTHER" id="PTHR30024">
    <property type="entry name" value="ALIPHATIC SULFONATES-BINDING PROTEIN-RELATED"/>
    <property type="match status" value="1"/>
</dbReference>
<comment type="subcellular location">
    <subcellularLocation>
        <location evidence="2">Cell inner membrane</location>
    </subcellularLocation>
    <subcellularLocation>
        <location evidence="1">Periplasm</location>
    </subcellularLocation>
</comment>
<gene>
    <name evidence="11" type="ORF">AVL61_10755</name>
</gene>
<reference evidence="12" key="1">
    <citation type="submission" date="2015-12" db="EMBL/GenBank/DDBJ databases">
        <authorList>
            <person name="Nair G.R."/>
            <person name="Kaur G."/>
            <person name="Mayilraj S."/>
        </authorList>
    </citation>
    <scope>NUCLEOTIDE SEQUENCE [LARGE SCALE GENOMIC DNA]</scope>
    <source>
        <strain evidence="12">CD08_4</strain>
    </source>
</reference>
<dbReference type="CDD" id="cd13553">
    <property type="entry name" value="PBP2_NrtA_CpmA_like"/>
    <property type="match status" value="1"/>
</dbReference>
<dbReference type="AlphaFoldDB" id="A0A0W8I0W8"/>
<dbReference type="Pfam" id="PF13379">
    <property type="entry name" value="NMT1_2"/>
    <property type="match status" value="1"/>
</dbReference>
<keyword evidence="6" id="KW-0997">Cell inner membrane</keyword>
<keyword evidence="10" id="KW-0812">Transmembrane</keyword>
<dbReference type="PANTHER" id="PTHR30024:SF47">
    <property type="entry name" value="TAURINE-BINDING PERIPLASMIC PROTEIN"/>
    <property type="match status" value="1"/>
</dbReference>
<keyword evidence="11" id="KW-0449">Lipoprotein</keyword>
<keyword evidence="7" id="KW-0732">Signal</keyword>
<protein>
    <submittedName>
        <fullName evidence="11">NLPA lipoprotein</fullName>
    </submittedName>
</protein>
<dbReference type="Proteomes" id="UP000053512">
    <property type="component" value="Unassembled WGS sequence"/>
</dbReference>
<evidence type="ECO:0000313" key="12">
    <source>
        <dbReference type="Proteomes" id="UP000053512"/>
    </source>
</evidence>
<keyword evidence="10" id="KW-1133">Transmembrane helix</keyword>
<organism evidence="11 12">
    <name type="scientific">Kocuria rosea subsp. polaris</name>
    <dbReference type="NCBI Taxonomy" id="136273"/>
    <lineage>
        <taxon>Bacteria</taxon>
        <taxon>Bacillati</taxon>
        <taxon>Actinomycetota</taxon>
        <taxon>Actinomycetes</taxon>
        <taxon>Micrococcales</taxon>
        <taxon>Micrococcaceae</taxon>
        <taxon>Kocuria</taxon>
    </lineage>
</organism>
<accession>A0A0W8I0W8</accession>
<dbReference type="GO" id="GO:0005886">
    <property type="term" value="C:plasma membrane"/>
    <property type="evidence" value="ECO:0007669"/>
    <property type="project" value="UniProtKB-SubCell"/>
</dbReference>
<keyword evidence="4" id="KW-0813">Transport</keyword>
<feature type="region of interest" description="Disordered" evidence="9">
    <location>
        <begin position="1"/>
        <end position="21"/>
    </location>
</feature>
<keyword evidence="5" id="KW-1003">Cell membrane</keyword>
<evidence type="ECO:0000256" key="7">
    <source>
        <dbReference type="ARBA" id="ARBA00022729"/>
    </source>
</evidence>
<dbReference type="GO" id="GO:0042597">
    <property type="term" value="C:periplasmic space"/>
    <property type="evidence" value="ECO:0007669"/>
    <property type="project" value="UniProtKB-SubCell"/>
</dbReference>
<feature type="transmembrane region" description="Helical" evidence="10">
    <location>
        <begin position="28"/>
        <end position="48"/>
    </location>
</feature>
<evidence type="ECO:0000256" key="8">
    <source>
        <dbReference type="ARBA" id="ARBA00023136"/>
    </source>
</evidence>
<evidence type="ECO:0000256" key="2">
    <source>
        <dbReference type="ARBA" id="ARBA00004533"/>
    </source>
</evidence>
<dbReference type="RefSeq" id="WP_058875508.1">
    <property type="nucleotide sequence ID" value="NZ_LQBK01000042.1"/>
</dbReference>
<evidence type="ECO:0000256" key="1">
    <source>
        <dbReference type="ARBA" id="ARBA00004418"/>
    </source>
</evidence>